<reference evidence="2" key="2">
    <citation type="submission" date="2020-09" db="EMBL/GenBank/DDBJ databases">
        <authorList>
            <person name="Sun Q."/>
            <person name="Ohkuma M."/>
        </authorList>
    </citation>
    <scope>NUCLEOTIDE SEQUENCE</scope>
    <source>
        <strain evidence="2">JCM 3051</strain>
    </source>
</reference>
<reference evidence="2" key="1">
    <citation type="journal article" date="2014" name="Int. J. Syst. Evol. Microbiol.">
        <title>Complete genome sequence of Corynebacterium casei LMG S-19264T (=DSM 44701T), isolated from a smear-ripened cheese.</title>
        <authorList>
            <consortium name="US DOE Joint Genome Institute (JGI-PGF)"/>
            <person name="Walter F."/>
            <person name="Albersmeier A."/>
            <person name="Kalinowski J."/>
            <person name="Ruckert C."/>
        </authorList>
    </citation>
    <scope>NUCLEOTIDE SEQUENCE</scope>
    <source>
        <strain evidence="2">JCM 3051</strain>
    </source>
</reference>
<proteinExistence type="predicted"/>
<protein>
    <recommendedName>
        <fullName evidence="1">Aminoglycoside phosphotransferase domain-containing protein</fullName>
    </recommendedName>
</protein>
<evidence type="ECO:0000313" key="2">
    <source>
        <dbReference type="EMBL" id="GGM24708.1"/>
    </source>
</evidence>
<comment type="caution">
    <text evidence="2">The sequence shown here is derived from an EMBL/GenBank/DDBJ whole genome shotgun (WGS) entry which is preliminary data.</text>
</comment>
<dbReference type="SUPFAM" id="SSF56112">
    <property type="entry name" value="Protein kinase-like (PK-like)"/>
    <property type="match status" value="1"/>
</dbReference>
<evidence type="ECO:0000313" key="3">
    <source>
        <dbReference type="Proteomes" id="UP000655589"/>
    </source>
</evidence>
<dbReference type="Pfam" id="PF01636">
    <property type="entry name" value="APH"/>
    <property type="match status" value="1"/>
</dbReference>
<dbReference type="InterPro" id="IPR011009">
    <property type="entry name" value="Kinase-like_dom_sf"/>
</dbReference>
<dbReference type="EMBL" id="BMPT01000007">
    <property type="protein sequence ID" value="GGM24708.1"/>
    <property type="molecule type" value="Genomic_DNA"/>
</dbReference>
<dbReference type="Proteomes" id="UP000655589">
    <property type="component" value="Unassembled WGS sequence"/>
</dbReference>
<keyword evidence="3" id="KW-1185">Reference proteome</keyword>
<sequence length="338" mass="36715">MHADRYDGSRGSVHPRHPALEMLWETAEPTHVLATRFGHDDGDAARTWLTGLVGEHWGIEVLACHRIVMSDCNALAWLDTSSGRVVAKWSVARDRFARLAALTDLTAWLAAQGQPVSAPVTAPSGRTHLTTDGVLLALQREIDASPLEVSDLGAVHDAGAVLARLHRELAAYPETGRVRDVTPDPGPSTVERVTAWFATPPPHVPVPLLDALRRRLDDAPAAPVPVQLLHGDVRAANLLCAQGRVRAVIDLEEARFDTAVDELARGAVMLGTKYHRWGPVSPHVRATFRAGYETERPLAPEEARWWDVLVGAYSLLMIPPAEDPTGWRGAAEVELLGA</sequence>
<gene>
    <name evidence="2" type="ORF">GCM10010102_20420</name>
</gene>
<dbReference type="Gene3D" id="3.90.1200.10">
    <property type="match status" value="1"/>
</dbReference>
<dbReference type="AlphaFoldDB" id="A0A8H9GI34"/>
<accession>A0A8H9GI34</accession>
<dbReference type="InterPro" id="IPR002575">
    <property type="entry name" value="Aminoglycoside_PTrfase"/>
</dbReference>
<evidence type="ECO:0000259" key="1">
    <source>
        <dbReference type="Pfam" id="PF01636"/>
    </source>
</evidence>
<organism evidence="2 3">
    <name type="scientific">Promicromonospora citrea</name>
    <dbReference type="NCBI Taxonomy" id="43677"/>
    <lineage>
        <taxon>Bacteria</taxon>
        <taxon>Bacillati</taxon>
        <taxon>Actinomycetota</taxon>
        <taxon>Actinomycetes</taxon>
        <taxon>Micrococcales</taxon>
        <taxon>Promicromonosporaceae</taxon>
        <taxon>Promicromonospora</taxon>
    </lineage>
</organism>
<feature type="domain" description="Aminoglycoside phosphotransferase" evidence="1">
    <location>
        <begin position="77"/>
        <end position="300"/>
    </location>
</feature>
<name>A0A8H9GI34_9MICO</name>
<dbReference type="RefSeq" id="WP_171105043.1">
    <property type="nucleotide sequence ID" value="NZ_BMPT01000007.1"/>
</dbReference>